<name>A0A4S8M0Y4_DENBC</name>
<dbReference type="AlphaFoldDB" id="A0A4S8M0Y4"/>
<gene>
    <name evidence="1" type="ORF">K435DRAFT_839343</name>
</gene>
<sequence length="105" mass="11810">MYATWNSRPQPTNFCSPSGSRVSLDPLWFRLICTLVPPLIRHMLFLRIFLLAPHGIINDISDSPRSSHTLSQTSNFLMSNSTPNLVPNLSYSASDFVSLSIDEKK</sequence>
<protein>
    <submittedName>
        <fullName evidence="1">Uncharacterized protein</fullName>
    </submittedName>
</protein>
<dbReference type="EMBL" id="ML179193">
    <property type="protein sequence ID" value="THU95716.1"/>
    <property type="molecule type" value="Genomic_DNA"/>
</dbReference>
<accession>A0A4S8M0Y4</accession>
<reference evidence="1 2" key="1">
    <citation type="journal article" date="2019" name="Nat. Ecol. Evol.">
        <title>Megaphylogeny resolves global patterns of mushroom evolution.</title>
        <authorList>
            <person name="Varga T."/>
            <person name="Krizsan K."/>
            <person name="Foldi C."/>
            <person name="Dima B."/>
            <person name="Sanchez-Garcia M."/>
            <person name="Sanchez-Ramirez S."/>
            <person name="Szollosi G.J."/>
            <person name="Szarkandi J.G."/>
            <person name="Papp V."/>
            <person name="Albert L."/>
            <person name="Andreopoulos W."/>
            <person name="Angelini C."/>
            <person name="Antonin V."/>
            <person name="Barry K.W."/>
            <person name="Bougher N.L."/>
            <person name="Buchanan P."/>
            <person name="Buyck B."/>
            <person name="Bense V."/>
            <person name="Catcheside P."/>
            <person name="Chovatia M."/>
            <person name="Cooper J."/>
            <person name="Damon W."/>
            <person name="Desjardin D."/>
            <person name="Finy P."/>
            <person name="Geml J."/>
            <person name="Haridas S."/>
            <person name="Hughes K."/>
            <person name="Justo A."/>
            <person name="Karasinski D."/>
            <person name="Kautmanova I."/>
            <person name="Kiss B."/>
            <person name="Kocsube S."/>
            <person name="Kotiranta H."/>
            <person name="LaButti K.M."/>
            <person name="Lechner B.E."/>
            <person name="Liimatainen K."/>
            <person name="Lipzen A."/>
            <person name="Lukacs Z."/>
            <person name="Mihaltcheva S."/>
            <person name="Morgado L.N."/>
            <person name="Niskanen T."/>
            <person name="Noordeloos M.E."/>
            <person name="Ohm R.A."/>
            <person name="Ortiz-Santana B."/>
            <person name="Ovrebo C."/>
            <person name="Racz N."/>
            <person name="Riley R."/>
            <person name="Savchenko A."/>
            <person name="Shiryaev A."/>
            <person name="Soop K."/>
            <person name="Spirin V."/>
            <person name="Szebenyi C."/>
            <person name="Tomsovsky M."/>
            <person name="Tulloss R.E."/>
            <person name="Uehling J."/>
            <person name="Grigoriev I.V."/>
            <person name="Vagvolgyi C."/>
            <person name="Papp T."/>
            <person name="Martin F.M."/>
            <person name="Miettinen O."/>
            <person name="Hibbett D.S."/>
            <person name="Nagy L.G."/>
        </authorList>
    </citation>
    <scope>NUCLEOTIDE SEQUENCE [LARGE SCALE GENOMIC DNA]</scope>
    <source>
        <strain evidence="1 2">CBS 962.96</strain>
    </source>
</reference>
<evidence type="ECO:0000313" key="1">
    <source>
        <dbReference type="EMBL" id="THU95716.1"/>
    </source>
</evidence>
<keyword evidence="2" id="KW-1185">Reference proteome</keyword>
<dbReference type="Proteomes" id="UP000297245">
    <property type="component" value="Unassembled WGS sequence"/>
</dbReference>
<proteinExistence type="predicted"/>
<evidence type="ECO:0000313" key="2">
    <source>
        <dbReference type="Proteomes" id="UP000297245"/>
    </source>
</evidence>
<organism evidence="1 2">
    <name type="scientific">Dendrothele bispora (strain CBS 962.96)</name>
    <dbReference type="NCBI Taxonomy" id="1314807"/>
    <lineage>
        <taxon>Eukaryota</taxon>
        <taxon>Fungi</taxon>
        <taxon>Dikarya</taxon>
        <taxon>Basidiomycota</taxon>
        <taxon>Agaricomycotina</taxon>
        <taxon>Agaricomycetes</taxon>
        <taxon>Agaricomycetidae</taxon>
        <taxon>Agaricales</taxon>
        <taxon>Agaricales incertae sedis</taxon>
        <taxon>Dendrothele</taxon>
    </lineage>
</organism>